<dbReference type="PRINTS" id="PR00080">
    <property type="entry name" value="SDRFAMILY"/>
</dbReference>
<evidence type="ECO:0000256" key="3">
    <source>
        <dbReference type="RuleBase" id="RU000363"/>
    </source>
</evidence>
<accession>A0ABT2UP57</accession>
<dbReference type="Pfam" id="PF00106">
    <property type="entry name" value="adh_short"/>
    <property type="match status" value="1"/>
</dbReference>
<keyword evidence="2" id="KW-0560">Oxidoreductase</keyword>
<evidence type="ECO:0000313" key="5">
    <source>
        <dbReference type="Proteomes" id="UP001652445"/>
    </source>
</evidence>
<sequence>MKTKIALVTGGLRGIGEAISTDLAQNGFITYTASRGGGVPTSDNRFHLEMDLQEEESISEAFKFIEEKHGSLDVLVNNAGVMINKPFTEFEKNDWEQVYQTNVFGPISCLQKSFPLMKEGGGRIINISSIMTKSPLPNTSLYTSSKHALNGLGESLGEEWFKDRVMTTNLILGATYTDLWKNVEGFSQADMLSTEDVARMVAFIANTPLHIRIDRIEMTPPKGVL</sequence>
<dbReference type="RefSeq" id="WP_262687260.1">
    <property type="nucleotide sequence ID" value="NZ_JAOQIO010000103.1"/>
</dbReference>
<comment type="similarity">
    <text evidence="1 3">Belongs to the short-chain dehydrogenases/reductases (SDR) family.</text>
</comment>
<dbReference type="PANTHER" id="PTHR43115">
    <property type="entry name" value="DEHYDROGENASE/REDUCTASE SDR FAMILY MEMBER 11"/>
    <property type="match status" value="1"/>
</dbReference>
<dbReference type="SUPFAM" id="SSF51735">
    <property type="entry name" value="NAD(P)-binding Rossmann-fold domains"/>
    <property type="match status" value="1"/>
</dbReference>
<dbReference type="InterPro" id="IPR036291">
    <property type="entry name" value="NAD(P)-bd_dom_sf"/>
</dbReference>
<evidence type="ECO:0000313" key="4">
    <source>
        <dbReference type="EMBL" id="MCU6796440.1"/>
    </source>
</evidence>
<gene>
    <name evidence="4" type="ORF">OB236_30380</name>
</gene>
<dbReference type="Gene3D" id="3.40.50.720">
    <property type="entry name" value="NAD(P)-binding Rossmann-like Domain"/>
    <property type="match status" value="1"/>
</dbReference>
<dbReference type="EMBL" id="JAOQIO010000103">
    <property type="protein sequence ID" value="MCU6796440.1"/>
    <property type="molecule type" value="Genomic_DNA"/>
</dbReference>
<proteinExistence type="inferred from homology"/>
<reference evidence="4 5" key="1">
    <citation type="submission" date="2022-09" db="EMBL/GenBank/DDBJ databases">
        <authorList>
            <person name="Han X.L."/>
            <person name="Wang Q."/>
            <person name="Lu T."/>
        </authorList>
    </citation>
    <scope>NUCLEOTIDE SEQUENCE [LARGE SCALE GENOMIC DNA]</scope>
    <source>
        <strain evidence="4 5">WQ 127069</strain>
    </source>
</reference>
<keyword evidence="5" id="KW-1185">Reference proteome</keyword>
<dbReference type="Proteomes" id="UP001652445">
    <property type="component" value="Unassembled WGS sequence"/>
</dbReference>
<comment type="caution">
    <text evidence="4">The sequence shown here is derived from an EMBL/GenBank/DDBJ whole genome shotgun (WGS) entry which is preliminary data.</text>
</comment>
<evidence type="ECO:0000256" key="2">
    <source>
        <dbReference type="ARBA" id="ARBA00023002"/>
    </source>
</evidence>
<dbReference type="InterPro" id="IPR002347">
    <property type="entry name" value="SDR_fam"/>
</dbReference>
<dbReference type="PANTHER" id="PTHR43115:SF4">
    <property type="entry name" value="DEHYDROGENASE_REDUCTASE SDR FAMILY MEMBER 11"/>
    <property type="match status" value="1"/>
</dbReference>
<dbReference type="InterPro" id="IPR020904">
    <property type="entry name" value="Sc_DH/Rdtase_CS"/>
</dbReference>
<name>A0ABT2UP57_9BACL</name>
<dbReference type="PROSITE" id="PS00061">
    <property type="entry name" value="ADH_SHORT"/>
    <property type="match status" value="1"/>
</dbReference>
<dbReference type="CDD" id="cd05233">
    <property type="entry name" value="SDR_c"/>
    <property type="match status" value="1"/>
</dbReference>
<protein>
    <submittedName>
        <fullName evidence="4">SDR family oxidoreductase</fullName>
    </submittedName>
</protein>
<organism evidence="4 5">
    <name type="scientific">Paenibacillus baimaensis</name>
    <dbReference type="NCBI Taxonomy" id="2982185"/>
    <lineage>
        <taxon>Bacteria</taxon>
        <taxon>Bacillati</taxon>
        <taxon>Bacillota</taxon>
        <taxon>Bacilli</taxon>
        <taxon>Bacillales</taxon>
        <taxon>Paenibacillaceae</taxon>
        <taxon>Paenibacillus</taxon>
    </lineage>
</organism>
<dbReference type="PRINTS" id="PR00081">
    <property type="entry name" value="GDHRDH"/>
</dbReference>
<evidence type="ECO:0000256" key="1">
    <source>
        <dbReference type="ARBA" id="ARBA00006484"/>
    </source>
</evidence>